<evidence type="ECO:0000313" key="2">
    <source>
        <dbReference type="Proteomes" id="UP001444071"/>
    </source>
</evidence>
<protein>
    <submittedName>
        <fullName evidence="1">Uncharacterized protein</fullName>
    </submittedName>
</protein>
<name>A0ABV0WYE3_9TELE</name>
<dbReference type="EMBL" id="JAHRIM010080227">
    <property type="protein sequence ID" value="MEQ2274637.1"/>
    <property type="molecule type" value="Genomic_DNA"/>
</dbReference>
<accession>A0ABV0WYE3</accession>
<proteinExistence type="predicted"/>
<organism evidence="1 2">
    <name type="scientific">Xenotaenia resolanae</name>
    <dbReference type="NCBI Taxonomy" id="208358"/>
    <lineage>
        <taxon>Eukaryota</taxon>
        <taxon>Metazoa</taxon>
        <taxon>Chordata</taxon>
        <taxon>Craniata</taxon>
        <taxon>Vertebrata</taxon>
        <taxon>Euteleostomi</taxon>
        <taxon>Actinopterygii</taxon>
        <taxon>Neopterygii</taxon>
        <taxon>Teleostei</taxon>
        <taxon>Neoteleostei</taxon>
        <taxon>Acanthomorphata</taxon>
        <taxon>Ovalentaria</taxon>
        <taxon>Atherinomorphae</taxon>
        <taxon>Cyprinodontiformes</taxon>
        <taxon>Goodeidae</taxon>
        <taxon>Xenotaenia</taxon>
    </lineage>
</organism>
<reference evidence="1 2" key="1">
    <citation type="submission" date="2021-06" db="EMBL/GenBank/DDBJ databases">
        <authorList>
            <person name="Palmer J.M."/>
        </authorList>
    </citation>
    <scope>NUCLEOTIDE SEQUENCE [LARGE SCALE GENOMIC DNA]</scope>
    <source>
        <strain evidence="1 2">XR_2019</strain>
        <tissue evidence="1">Muscle</tissue>
    </source>
</reference>
<dbReference type="Proteomes" id="UP001444071">
    <property type="component" value="Unassembled WGS sequence"/>
</dbReference>
<gene>
    <name evidence="1" type="ORF">XENORESO_003274</name>
</gene>
<feature type="non-terminal residue" evidence="1">
    <location>
        <position position="53"/>
    </location>
</feature>
<keyword evidence="2" id="KW-1185">Reference proteome</keyword>
<evidence type="ECO:0000313" key="1">
    <source>
        <dbReference type="EMBL" id="MEQ2274637.1"/>
    </source>
</evidence>
<comment type="caution">
    <text evidence="1">The sequence shown here is derived from an EMBL/GenBank/DDBJ whole genome shotgun (WGS) entry which is preliminary data.</text>
</comment>
<sequence length="53" mass="5927">MVERCGCVAFKWSEQNVIQVRMLADGRLNSGHAGVLLAERRGSYPPIDLQILK</sequence>